<dbReference type="EMBL" id="SNRY01002881">
    <property type="protein sequence ID" value="KAA6323114.1"/>
    <property type="molecule type" value="Genomic_DNA"/>
</dbReference>
<name>A0A5J4QQ36_9ZZZZ</name>
<evidence type="ECO:0000313" key="2">
    <source>
        <dbReference type="EMBL" id="KAA6323114.1"/>
    </source>
</evidence>
<accession>A0A5J4QQ36</accession>
<organism evidence="2">
    <name type="scientific">termite gut metagenome</name>
    <dbReference type="NCBI Taxonomy" id="433724"/>
    <lineage>
        <taxon>unclassified sequences</taxon>
        <taxon>metagenomes</taxon>
        <taxon>organismal metagenomes</taxon>
    </lineage>
</organism>
<dbReference type="Pfam" id="PF01755">
    <property type="entry name" value="Glyco_transf_25"/>
    <property type="match status" value="1"/>
</dbReference>
<dbReference type="AlphaFoldDB" id="A0A5J4QQ36"/>
<protein>
    <recommendedName>
        <fullName evidence="1">Glycosyl transferase family 25 domain-containing protein</fullName>
    </recommendedName>
</protein>
<dbReference type="CDD" id="cd06532">
    <property type="entry name" value="Glyco_transf_25"/>
    <property type="match status" value="1"/>
</dbReference>
<evidence type="ECO:0000259" key="1">
    <source>
        <dbReference type="Pfam" id="PF01755"/>
    </source>
</evidence>
<sequence length="232" mass="27072">RRYMDHILKPFSAFDKQFVDGIDVRLLSDKERDEFFDLKGSFRRYGRECNPGEQGCTLSHQKCYDMLIKSNDNFALIFEDDIVADKEETIAIIEKLEPFINIEEPMVILLSGGYWYYKKSITITHNYQLVSMYSAYFTHSYLINREAARILKEEKPSFLADDWYYIKSKGIQIKAVKPHLVNQNWDGTLQSLIFVGNSSVVKRNLSFFNKMRAYLQGGIKKILAFAGYYEGV</sequence>
<dbReference type="InterPro" id="IPR002654">
    <property type="entry name" value="Glyco_trans_25"/>
</dbReference>
<comment type="caution">
    <text evidence="2">The sequence shown here is derived from an EMBL/GenBank/DDBJ whole genome shotgun (WGS) entry which is preliminary data.</text>
</comment>
<feature type="domain" description="Glycosyl transferase family 25" evidence="1">
    <location>
        <begin position="6"/>
        <end position="151"/>
    </location>
</feature>
<reference evidence="2" key="1">
    <citation type="submission" date="2019-03" db="EMBL/GenBank/DDBJ databases">
        <title>Single cell metagenomics reveals metabolic interactions within the superorganism composed of flagellate Streblomastix strix and complex community of Bacteroidetes bacteria on its surface.</title>
        <authorList>
            <person name="Treitli S.C."/>
            <person name="Kolisko M."/>
            <person name="Husnik F."/>
            <person name="Keeling P."/>
            <person name="Hampl V."/>
        </authorList>
    </citation>
    <scope>NUCLEOTIDE SEQUENCE</scope>
    <source>
        <strain evidence="2">STM</strain>
    </source>
</reference>
<feature type="non-terminal residue" evidence="2">
    <location>
        <position position="1"/>
    </location>
</feature>
<proteinExistence type="predicted"/>
<gene>
    <name evidence="2" type="ORF">EZS27_027412</name>
</gene>